<feature type="domain" description="Chaplin" evidence="5">
    <location>
        <begin position="269"/>
        <end position="309"/>
    </location>
</feature>
<dbReference type="Proteomes" id="UP001165074">
    <property type="component" value="Unassembled WGS sequence"/>
</dbReference>
<gene>
    <name evidence="6" type="ORF">Airi02_060790</name>
</gene>
<feature type="signal peptide" evidence="4">
    <location>
        <begin position="1"/>
        <end position="38"/>
    </location>
</feature>
<name>A0A9W6S9G6_9ACTN</name>
<evidence type="ECO:0000256" key="3">
    <source>
        <dbReference type="ARBA" id="ARBA00023087"/>
    </source>
</evidence>
<comment type="caution">
    <text evidence="6">The sequence shown here is derived from an EMBL/GenBank/DDBJ whole genome shotgun (WGS) entry which is preliminary data.</text>
</comment>
<evidence type="ECO:0000313" key="7">
    <source>
        <dbReference type="Proteomes" id="UP001165074"/>
    </source>
</evidence>
<evidence type="ECO:0000313" key="6">
    <source>
        <dbReference type="EMBL" id="GLY88150.1"/>
    </source>
</evidence>
<evidence type="ECO:0000256" key="1">
    <source>
        <dbReference type="ARBA" id="ARBA00022512"/>
    </source>
</evidence>
<dbReference type="EMBL" id="BSTK01000009">
    <property type="protein sequence ID" value="GLY88150.1"/>
    <property type="molecule type" value="Genomic_DNA"/>
</dbReference>
<organism evidence="6 7">
    <name type="scientific">Actinoallomurus iriomotensis</name>
    <dbReference type="NCBI Taxonomy" id="478107"/>
    <lineage>
        <taxon>Bacteria</taxon>
        <taxon>Bacillati</taxon>
        <taxon>Actinomycetota</taxon>
        <taxon>Actinomycetes</taxon>
        <taxon>Streptosporangiales</taxon>
        <taxon>Thermomonosporaceae</taxon>
        <taxon>Actinoallomurus</taxon>
    </lineage>
</organism>
<evidence type="ECO:0000256" key="4">
    <source>
        <dbReference type="SAM" id="SignalP"/>
    </source>
</evidence>
<keyword evidence="1" id="KW-0134">Cell wall</keyword>
<proteinExistence type="predicted"/>
<dbReference type="PROSITE" id="PS51884">
    <property type="entry name" value="CHAPLIN"/>
    <property type="match status" value="1"/>
</dbReference>
<keyword evidence="4" id="KW-0732">Signal</keyword>
<evidence type="ECO:0000259" key="5">
    <source>
        <dbReference type="PROSITE" id="PS51884"/>
    </source>
</evidence>
<keyword evidence="2" id="KW-0130">Cell adhesion</keyword>
<keyword evidence="7" id="KW-1185">Reference proteome</keyword>
<dbReference type="Pfam" id="PF03777">
    <property type="entry name" value="ChpA-C"/>
    <property type="match status" value="1"/>
</dbReference>
<reference evidence="6" key="1">
    <citation type="submission" date="2023-03" db="EMBL/GenBank/DDBJ databases">
        <title>Actinoallomurus iriomotensis NBRC 103684.</title>
        <authorList>
            <person name="Ichikawa N."/>
            <person name="Sato H."/>
            <person name="Tonouchi N."/>
        </authorList>
    </citation>
    <scope>NUCLEOTIDE SEQUENCE</scope>
    <source>
        <strain evidence="6">NBRC 103684</strain>
    </source>
</reference>
<keyword evidence="1" id="KW-0964">Secreted</keyword>
<protein>
    <recommendedName>
        <fullName evidence="5">Chaplin domain-containing protein</fullName>
    </recommendedName>
</protein>
<feature type="chain" id="PRO_5040910257" description="Chaplin domain-containing protein" evidence="4">
    <location>
        <begin position="39"/>
        <end position="326"/>
    </location>
</feature>
<keyword evidence="3" id="KW-0034">Amyloid</keyword>
<sequence length="326" mass="30639">MKKTNTLGGDMHKWTARAARVALVAAAVSAASVGVANADDTTGDHSILGGNQLLNHLSVIAPIGLFGNHVNLLSTVVPGSGYRYAHVRMDDDPAPQVDICGNAISSANGVGTAACKGQANIGTTEAAPAAVAAAPAAPAAVAAPAPAVVGEMTGAPTAAIGAPGAAPAETAAAPAPAQAAAPSIAPAEAPAIAPASAPAQAPAAAPAEAPAIAPASAPAQAPAAAPVQAPAEAPAIAPAAAPVEPAAAAPVAAPIAQEARPVEMSTSGENGVLSGNQVKAPVRAPIRICGNAGALGGMATAACEGTASSGRIGTAARTFGVAGLLG</sequence>
<dbReference type="AlphaFoldDB" id="A0A9W6S9G6"/>
<dbReference type="InterPro" id="IPR005528">
    <property type="entry name" value="ChpA-H"/>
</dbReference>
<dbReference type="GO" id="GO:0007155">
    <property type="term" value="P:cell adhesion"/>
    <property type="evidence" value="ECO:0007669"/>
    <property type="project" value="UniProtKB-KW"/>
</dbReference>
<accession>A0A9W6S9G6</accession>
<evidence type="ECO:0000256" key="2">
    <source>
        <dbReference type="ARBA" id="ARBA00022889"/>
    </source>
</evidence>